<dbReference type="EMBL" id="UXUI01009122">
    <property type="protein sequence ID" value="VDD93097.1"/>
    <property type="molecule type" value="Genomic_DNA"/>
</dbReference>
<dbReference type="GO" id="GO:0005886">
    <property type="term" value="C:plasma membrane"/>
    <property type="evidence" value="ECO:0007669"/>
    <property type="project" value="UniProtKB-SubCell"/>
</dbReference>
<accession>A0A158QB60</accession>
<evidence type="ECO:0000313" key="9">
    <source>
        <dbReference type="WBParaSite" id="EVEC_0000836401-mRNA-1"/>
    </source>
</evidence>
<keyword evidence="6" id="KW-0869">Chloride channel</keyword>
<dbReference type="InterPro" id="IPR021134">
    <property type="entry name" value="Bestrophin-like"/>
</dbReference>
<comment type="function">
    <text evidence="6">Forms chloride channels.</text>
</comment>
<keyword evidence="3 6" id="KW-1133">Transmembrane helix</keyword>
<keyword evidence="4 6" id="KW-0472">Membrane</keyword>
<evidence type="ECO:0000256" key="3">
    <source>
        <dbReference type="ARBA" id="ARBA00022989"/>
    </source>
</evidence>
<name>A0A158QB60_ENTVE</name>
<keyword evidence="6" id="KW-1003">Cell membrane</keyword>
<dbReference type="AlphaFoldDB" id="A0A158QB60"/>
<evidence type="ECO:0000313" key="7">
    <source>
        <dbReference type="EMBL" id="VDD93097.1"/>
    </source>
</evidence>
<feature type="transmembrane region" description="Helical" evidence="6">
    <location>
        <begin position="75"/>
        <end position="94"/>
    </location>
</feature>
<reference evidence="9" key="1">
    <citation type="submission" date="2016-04" db="UniProtKB">
        <authorList>
            <consortium name="WormBaseParasite"/>
        </authorList>
    </citation>
    <scope>IDENTIFICATION</scope>
</reference>
<dbReference type="GO" id="GO:0005254">
    <property type="term" value="F:chloride channel activity"/>
    <property type="evidence" value="ECO:0007669"/>
    <property type="project" value="UniProtKB-KW"/>
</dbReference>
<protein>
    <recommendedName>
        <fullName evidence="6">Bestrophin homolog</fullName>
    </recommendedName>
</protein>
<keyword evidence="2 6" id="KW-0812">Transmembrane</keyword>
<evidence type="ECO:0000256" key="2">
    <source>
        <dbReference type="ARBA" id="ARBA00022692"/>
    </source>
</evidence>
<reference evidence="7 8" key="2">
    <citation type="submission" date="2018-10" db="EMBL/GenBank/DDBJ databases">
        <authorList>
            <consortium name="Pathogen Informatics"/>
        </authorList>
    </citation>
    <scope>NUCLEOTIDE SEQUENCE [LARGE SCALE GENOMIC DNA]</scope>
</reference>
<dbReference type="GO" id="GO:0034707">
    <property type="term" value="C:chloride channel complex"/>
    <property type="evidence" value="ECO:0007669"/>
    <property type="project" value="UniProtKB-KW"/>
</dbReference>
<dbReference type="PANTHER" id="PTHR10736:SF0">
    <property type="entry name" value="BESTROPHIN HOMOLOG"/>
    <property type="match status" value="1"/>
</dbReference>
<organism evidence="9">
    <name type="scientific">Enterobius vermicularis</name>
    <name type="common">Human pinworm</name>
    <dbReference type="NCBI Taxonomy" id="51028"/>
    <lineage>
        <taxon>Eukaryota</taxon>
        <taxon>Metazoa</taxon>
        <taxon>Ecdysozoa</taxon>
        <taxon>Nematoda</taxon>
        <taxon>Chromadorea</taxon>
        <taxon>Rhabditida</taxon>
        <taxon>Spirurina</taxon>
        <taxon>Oxyuridomorpha</taxon>
        <taxon>Oxyuroidea</taxon>
        <taxon>Oxyuridae</taxon>
        <taxon>Enterobius</taxon>
    </lineage>
</organism>
<dbReference type="PANTHER" id="PTHR10736">
    <property type="entry name" value="BESTROPHIN"/>
    <property type="match status" value="1"/>
</dbReference>
<evidence type="ECO:0000256" key="4">
    <source>
        <dbReference type="ARBA" id="ARBA00023136"/>
    </source>
</evidence>
<sequence length="335" mass="38982">MTIHYNHALSTATYASLLRMAVRWKGSLWKTVYQDLFIWCILYALISVTYRCWLNESQRRTFERVVKTMQDFENFFPLTFMLGFYVTLVCGRWWSMIMSIGLIDNLALTVANYMRGLDQRTIRYKRAIVRYMCLLQVMVYRSVSTSCKKKYPTLKSIADAGYLEPNELSQFSEDNFWMSVHWALSLTIKAREEGLIKSDYFVKHIIETCISFRTSQITLWIYSWIPVPLVYTQVVFMTVRLYFLVAVVSRQYVLGSSEKVAEALLNPFGDDEDDFDAAWFLDRNLNKAQAILDNNVHEPPPLCDDKFSNLNQKKSPRSSSDESAIATNEVCLEAT</sequence>
<evidence type="ECO:0000256" key="5">
    <source>
        <dbReference type="ARBA" id="ARBA00034769"/>
    </source>
</evidence>
<comment type="subcellular location">
    <subcellularLocation>
        <location evidence="6">Cell membrane</location>
        <topology evidence="6">Multi-pass membrane protein</topology>
    </subcellularLocation>
    <subcellularLocation>
        <location evidence="1">Membrane</location>
    </subcellularLocation>
</comment>
<keyword evidence="6" id="KW-0813">Transport</keyword>
<dbReference type="OrthoDB" id="201595at2759"/>
<evidence type="ECO:0000256" key="1">
    <source>
        <dbReference type="ARBA" id="ARBA00004370"/>
    </source>
</evidence>
<gene>
    <name evidence="7" type="ORF">EVEC_LOCUS7848</name>
</gene>
<dbReference type="WBParaSite" id="EVEC_0000836401-mRNA-1">
    <property type="protein sequence ID" value="EVEC_0000836401-mRNA-1"/>
    <property type="gene ID" value="EVEC_0000836401"/>
</dbReference>
<keyword evidence="8" id="KW-1185">Reference proteome</keyword>
<feature type="transmembrane region" description="Helical" evidence="6">
    <location>
        <begin position="36"/>
        <end position="54"/>
    </location>
</feature>
<evidence type="ECO:0000256" key="6">
    <source>
        <dbReference type="RuleBase" id="RU363126"/>
    </source>
</evidence>
<evidence type="ECO:0000313" key="8">
    <source>
        <dbReference type="Proteomes" id="UP000274131"/>
    </source>
</evidence>
<keyword evidence="6" id="KW-0868">Chloride</keyword>
<dbReference type="Proteomes" id="UP000274131">
    <property type="component" value="Unassembled WGS sequence"/>
</dbReference>
<dbReference type="InterPro" id="IPR000615">
    <property type="entry name" value="Bestrophin"/>
</dbReference>
<keyword evidence="6" id="KW-0407">Ion channel</keyword>
<keyword evidence="6" id="KW-0406">Ion transport</keyword>
<comment type="similarity">
    <text evidence="5 6">Belongs to the anion channel-forming bestrophin (TC 1.A.46) family. Calcium-sensitive chloride channel subfamily.</text>
</comment>
<dbReference type="Pfam" id="PF01062">
    <property type="entry name" value="Bestrophin"/>
    <property type="match status" value="2"/>
</dbReference>
<proteinExistence type="inferred from homology"/>